<gene>
    <name evidence="15" type="ORF">N0F65_003298</name>
</gene>
<dbReference type="Pfam" id="PF13905">
    <property type="entry name" value="Thioredoxin_8"/>
    <property type="match status" value="1"/>
</dbReference>
<dbReference type="SUPFAM" id="SSF46934">
    <property type="entry name" value="UBA-like"/>
    <property type="match status" value="1"/>
</dbReference>
<dbReference type="SUPFAM" id="SSF52833">
    <property type="entry name" value="Thioredoxin-like"/>
    <property type="match status" value="1"/>
</dbReference>
<reference evidence="15" key="2">
    <citation type="journal article" date="2023" name="Microbiol Resour">
        <title>Decontamination and Annotation of the Draft Genome Sequence of the Oomycete Lagenidium giganteum ARSEF 373.</title>
        <authorList>
            <person name="Morgan W.R."/>
            <person name="Tartar A."/>
        </authorList>
    </citation>
    <scope>NUCLEOTIDE SEQUENCE</scope>
    <source>
        <strain evidence="15">ARSEF 373</strain>
    </source>
</reference>
<dbReference type="Pfam" id="PF12359">
    <property type="entry name" value="DUF3645"/>
    <property type="match status" value="1"/>
</dbReference>
<dbReference type="GO" id="GO:0005509">
    <property type="term" value="F:calcium ion binding"/>
    <property type="evidence" value="ECO:0007669"/>
    <property type="project" value="InterPro"/>
</dbReference>
<keyword evidence="5 10" id="KW-0863">Zinc-finger</keyword>
<dbReference type="GO" id="GO:0071947">
    <property type="term" value="P:protein deubiquitination involved in ubiquitin-dependent protein catabolic process"/>
    <property type="evidence" value="ECO:0007669"/>
    <property type="project" value="TreeGrafter"/>
</dbReference>
<evidence type="ECO:0000259" key="12">
    <source>
        <dbReference type="PROSITE" id="PS50030"/>
    </source>
</evidence>
<evidence type="ECO:0000313" key="15">
    <source>
        <dbReference type="EMBL" id="DAZ97871.1"/>
    </source>
</evidence>
<evidence type="ECO:0000259" key="14">
    <source>
        <dbReference type="PROSITE" id="PS50222"/>
    </source>
</evidence>
<feature type="compositionally biased region" description="Basic and acidic residues" evidence="11">
    <location>
        <begin position="3710"/>
        <end position="3731"/>
    </location>
</feature>
<evidence type="ECO:0000256" key="1">
    <source>
        <dbReference type="ARBA" id="ARBA00000707"/>
    </source>
</evidence>
<dbReference type="PROSITE" id="PS50199">
    <property type="entry name" value="ZF_RANBP2_2"/>
    <property type="match status" value="1"/>
</dbReference>
<dbReference type="InterPro" id="IPR027417">
    <property type="entry name" value="P-loop_NTPase"/>
</dbReference>
<dbReference type="Gene3D" id="2.30.30.380">
    <property type="entry name" value="Zn-finger domain of Sec23/24"/>
    <property type="match status" value="1"/>
</dbReference>
<dbReference type="SMART" id="SM00547">
    <property type="entry name" value="ZnF_RBZ"/>
    <property type="match status" value="4"/>
</dbReference>
<keyword evidence="9" id="KW-0862">Zinc</keyword>
<dbReference type="GO" id="GO:0005737">
    <property type="term" value="C:cytoplasm"/>
    <property type="evidence" value="ECO:0007669"/>
    <property type="project" value="TreeGrafter"/>
</dbReference>
<feature type="compositionally biased region" description="Basic and acidic residues" evidence="11">
    <location>
        <begin position="3689"/>
        <end position="3700"/>
    </location>
</feature>
<evidence type="ECO:0000313" key="16">
    <source>
        <dbReference type="Proteomes" id="UP001146120"/>
    </source>
</evidence>
<accession>A0AAV2YW20</accession>
<organism evidence="15 16">
    <name type="scientific">Lagenidium giganteum</name>
    <dbReference type="NCBI Taxonomy" id="4803"/>
    <lineage>
        <taxon>Eukaryota</taxon>
        <taxon>Sar</taxon>
        <taxon>Stramenopiles</taxon>
        <taxon>Oomycota</taxon>
        <taxon>Peronosporomycetes</taxon>
        <taxon>Pythiales</taxon>
        <taxon>Pythiaceae</taxon>
    </lineage>
</organism>
<dbReference type="PROSITE" id="PS50030">
    <property type="entry name" value="UBA"/>
    <property type="match status" value="1"/>
</dbReference>
<proteinExistence type="predicted"/>
<evidence type="ECO:0000256" key="6">
    <source>
        <dbReference type="ARBA" id="ARBA00022786"/>
    </source>
</evidence>
<dbReference type="EC" id="3.4.19.12" evidence="2"/>
<feature type="domain" description="RanBP2-type" evidence="13">
    <location>
        <begin position="4144"/>
        <end position="4173"/>
    </location>
</feature>
<evidence type="ECO:0000256" key="9">
    <source>
        <dbReference type="ARBA" id="ARBA00022833"/>
    </source>
</evidence>
<feature type="compositionally biased region" description="Basic and acidic residues" evidence="11">
    <location>
        <begin position="3745"/>
        <end position="3759"/>
    </location>
</feature>
<dbReference type="GO" id="GO:0070530">
    <property type="term" value="F:K63-linked polyubiquitin modification-dependent protein binding"/>
    <property type="evidence" value="ECO:0007669"/>
    <property type="project" value="TreeGrafter"/>
</dbReference>
<dbReference type="EMBL" id="DAKRPA010000123">
    <property type="protein sequence ID" value="DAZ97871.1"/>
    <property type="molecule type" value="Genomic_DNA"/>
</dbReference>
<evidence type="ECO:0000256" key="7">
    <source>
        <dbReference type="ARBA" id="ARBA00022801"/>
    </source>
</evidence>
<dbReference type="PROSITE" id="PS50222">
    <property type="entry name" value="EF_HAND_2"/>
    <property type="match status" value="1"/>
</dbReference>
<evidence type="ECO:0000256" key="10">
    <source>
        <dbReference type="PROSITE-ProRule" id="PRU00322"/>
    </source>
</evidence>
<dbReference type="PROSITE" id="PS01358">
    <property type="entry name" value="ZF_RANBP2_1"/>
    <property type="match status" value="1"/>
</dbReference>
<keyword evidence="16" id="KW-1185">Reference proteome</keyword>
<dbReference type="GO" id="GO:0004843">
    <property type="term" value="F:cysteine-type deubiquitinase activity"/>
    <property type="evidence" value="ECO:0007669"/>
    <property type="project" value="UniProtKB-EC"/>
</dbReference>
<dbReference type="PANTHER" id="PTHR13367">
    <property type="entry name" value="UBIQUITIN THIOESTERASE"/>
    <property type="match status" value="1"/>
</dbReference>
<dbReference type="GO" id="GO:0005634">
    <property type="term" value="C:nucleus"/>
    <property type="evidence" value="ECO:0007669"/>
    <property type="project" value="TreeGrafter"/>
</dbReference>
<evidence type="ECO:0000256" key="8">
    <source>
        <dbReference type="ARBA" id="ARBA00022807"/>
    </source>
</evidence>
<dbReference type="Pfam" id="PF22562">
    <property type="entry name" value="UBA_7"/>
    <property type="match status" value="1"/>
</dbReference>
<evidence type="ECO:0000256" key="11">
    <source>
        <dbReference type="SAM" id="MobiDB-lite"/>
    </source>
</evidence>
<keyword evidence="8" id="KW-0788">Thiol protease</keyword>
<feature type="compositionally biased region" description="Acidic residues" evidence="11">
    <location>
        <begin position="3732"/>
        <end position="3744"/>
    </location>
</feature>
<reference evidence="15" key="1">
    <citation type="submission" date="2022-11" db="EMBL/GenBank/DDBJ databases">
        <authorList>
            <person name="Morgan W.R."/>
            <person name="Tartar A."/>
        </authorList>
    </citation>
    <scope>NUCLEOTIDE SEQUENCE</scope>
    <source>
        <strain evidence="15">ARSEF 373</strain>
    </source>
</reference>
<dbReference type="Pfam" id="PF12340">
    <property type="entry name" value="DUF3638"/>
    <property type="match status" value="1"/>
</dbReference>
<comment type="catalytic activity">
    <reaction evidence="1">
        <text>Thiol-dependent hydrolysis of ester, thioester, amide, peptide and isopeptide bonds formed by the C-terminal Gly of ubiquitin (a 76-residue protein attached to proteins as an intracellular targeting signal).</text>
        <dbReference type="EC" id="3.4.19.12"/>
    </reaction>
</comment>
<dbReference type="SMART" id="SM00165">
    <property type="entry name" value="UBA"/>
    <property type="match status" value="2"/>
</dbReference>
<dbReference type="InterPro" id="IPR051346">
    <property type="entry name" value="OTU_Deubiquitinase"/>
</dbReference>
<protein>
    <recommendedName>
        <fullName evidence="2">ubiquitinyl hydrolase 1</fullName>
        <ecNumber evidence="2">3.4.19.12</ecNumber>
    </recommendedName>
</protein>
<dbReference type="InterPro" id="IPR001876">
    <property type="entry name" value="Znf_RanBP2"/>
</dbReference>
<dbReference type="PROSITE" id="PS00018">
    <property type="entry name" value="EF_HAND_1"/>
    <property type="match status" value="1"/>
</dbReference>
<dbReference type="InterPro" id="IPR036249">
    <property type="entry name" value="Thioredoxin-like_sf"/>
</dbReference>
<dbReference type="PANTHER" id="PTHR13367:SF28">
    <property type="entry name" value="UBIQUITIN THIOESTERASE ZRANB1"/>
    <property type="match status" value="1"/>
</dbReference>
<dbReference type="InterPro" id="IPR009060">
    <property type="entry name" value="UBA-like_sf"/>
</dbReference>
<evidence type="ECO:0000256" key="5">
    <source>
        <dbReference type="ARBA" id="ARBA00022771"/>
    </source>
</evidence>
<dbReference type="GO" id="GO:0008270">
    <property type="term" value="F:zinc ion binding"/>
    <property type="evidence" value="ECO:0007669"/>
    <property type="project" value="UniProtKB-KW"/>
</dbReference>
<evidence type="ECO:0000259" key="13">
    <source>
        <dbReference type="PROSITE" id="PS50199"/>
    </source>
</evidence>
<name>A0AAV2YW20_9STRA</name>
<feature type="domain" description="EF-hand" evidence="14">
    <location>
        <begin position="4050"/>
        <end position="4085"/>
    </location>
</feature>
<dbReference type="Proteomes" id="UP001146120">
    <property type="component" value="Unassembled WGS sequence"/>
</dbReference>
<evidence type="ECO:0000256" key="2">
    <source>
        <dbReference type="ARBA" id="ARBA00012759"/>
    </source>
</evidence>
<dbReference type="InterPro" id="IPR022105">
    <property type="entry name" value="DUF3645"/>
</dbReference>
<evidence type="ECO:0000256" key="3">
    <source>
        <dbReference type="ARBA" id="ARBA00022670"/>
    </source>
</evidence>
<feature type="domain" description="UBA" evidence="12">
    <location>
        <begin position="1832"/>
        <end position="1871"/>
    </location>
</feature>
<dbReference type="InterPro" id="IPR002048">
    <property type="entry name" value="EF_hand_dom"/>
</dbReference>
<dbReference type="Gene3D" id="3.40.30.10">
    <property type="entry name" value="Glutaredoxin"/>
    <property type="match status" value="1"/>
</dbReference>
<dbReference type="InterPro" id="IPR022099">
    <property type="entry name" value="DUF3638"/>
</dbReference>
<keyword evidence="4" id="KW-0479">Metal-binding</keyword>
<dbReference type="InterPro" id="IPR012336">
    <property type="entry name" value="Thioredoxin-like_fold"/>
</dbReference>
<dbReference type="Gene3D" id="1.10.8.10">
    <property type="entry name" value="DNA helicase RuvA subunit, C-terminal domain"/>
    <property type="match status" value="1"/>
</dbReference>
<keyword evidence="3" id="KW-0645">Protease</keyword>
<dbReference type="InterPro" id="IPR018247">
    <property type="entry name" value="EF_Hand_1_Ca_BS"/>
</dbReference>
<feature type="region of interest" description="Disordered" evidence="11">
    <location>
        <begin position="3689"/>
        <end position="3761"/>
    </location>
</feature>
<evidence type="ECO:0000256" key="4">
    <source>
        <dbReference type="ARBA" id="ARBA00022723"/>
    </source>
</evidence>
<comment type="caution">
    <text evidence="15">The sequence shown here is derived from an EMBL/GenBank/DDBJ whole genome shotgun (WGS) entry which is preliminary data.</text>
</comment>
<sequence>MARVWQGAACLGLFGDPYLRQTPYEAGGDPRAVLQTLDAFAFFLSRAAVDQAAADDQDQATASIVFPLTPAQEQVVEQALLPQLQQCKQWTEKAAKVGDAKQLQAFLREWKAFLLTLVEGQPVLVPGGYTNNMGSHCIMFVVEKVGADSYTFTVCNKGPGAEMYHTTMVTNDEPSEEKHAAITSGCHKVRVQACVQIAAIPAKRFLDMAFWSILFSLWIRQPPAEYHRVETLYDVLLPWLAGDRLLPLAFAEAEKDPAWVSKGLGAGHTPQRSNLGFCKSIVEAVRYICLRSGHFSAKEVKFVVLYRVRYLMFRRLVRDLSVACNPSTAYPPTTLEQATQSLAQISLQDSLQGSYSLASLDSSAIVCIYFASSKDPGARAFTRKLTQFTTQLNAVNKKVVVIVVSLDADQAGFAALVADLPVQSWLLVPFPEINTRKKLVDLFRVTSQPFLVVRGVDGQLLTPQGVQLVERDNVGAHYPWNNSSGFALPLSQLSISDQQCVEIAKKQIGIRSLREHERGNLQAASLLHVDELMEKVDGFIKLQEENRLIQGGNAQAQFREKVSFCSYNNGELLTLEGQDQKYAGDAAEIDIPMLGNLLEVPDRVSSIPLALAAFVRCRNLCESLLRRAADGSSSSRVTLHHEVIRLVTTLFVEVFPVPKTASEQGSCIWRQPVPRETQVKCLTQVSSLLMVLGCVWQSIEQPSRQFDSERSLAALCALSIYDALLRTPAADSPLEFSKMMEEDGGYVLAHKFCKANFTLRKTTAAMEFARPYHCVVRGRVLAYFDDLDTRCKPLFDFHMPEDKIEVKKYSTTIIFFRTLMERFNYQLIDPSNPNPPKEMEALMEWFTGSDTPMASEHPEVGMTRDFVVSVKFLVTMETKEVELMRRRVAHQNWQMWQLSFDDTSAGQRRHFFGMRGLNRILNDVLKWEVTNFRGSDQDIADIEVHGFLERKIYFGEGPVVISPSDLGALLSSVNSTSSLGLSSVITEDDIMHMNELPTFNGTLSMEESEYLMSYLTVPYARIPLVAAFFSSRDRVTYLFNPLLQSLFRAVLFEIGDWVSDRAKDPINQVPLRKSSLLLHEEAVERVFDARLHHNKCEEYLGTMNGLLLNELVHAPEAVMLPVLKMLHAIKELGEASVYSADARFILYMLKLGMDLLRYVTFSIDFMLAGNQAMSAHLESLREELKSYLFGFGLDTLEKWRRESEDDNNLQTACVIHSYIATLGVGLRQSEYSEERVSRIIGSVAYVRNWHCFGMRVSIVGEDDKNALSAEDRLVRWLQAQGINTENLSKDSMNKYLKGRPLYLKVGFQTIQAPTFISLRDGEERERRLPPGEVLEVELFDTMQVHRRAVVKWVNELGPNARSQTLGSIVRVALRSAEPDETWEWQEATGIGNSGRYVCQKTQLKLDLQTGEILWRNDELKPVPDSMTQYSDFKGIFGNKSLHCGLVTRQEHRLWVNIIGSDLELIEWDDPVESLDQGVGIPTPYEPSDAQENGDGDNEELKMYWECRACTSPNFNGDNPNATCEVCGTPRVQRAAPLPNNAPGNGGAQQAQGFKFLGSVFSRPLDPYSEEEHSVREEQWVIDLVSTTLRLLYPADPEEKKLQFTYFLPKEPLLAGATQVRLIGLDTGPKDKKEKDKMDTFKEIVAYRTEGVFHIFSLVSHGRRMFRKLIFTSNSNLALHSFPLDAAVEGTEVNPALAKAAGNPRERENAGGSLVILRKNPLLSGTEQLLPPRLLQGVIPTCLLEAFRFWMGQDGVLRGESTDANSQWFRYRVEVFINGANVTITRKTMKTSFTQIRPNSMKAIVSTAEALPPPAPIRTVRQTSVDQPPHPVVRDEDVVQLMSMGFGYAACGLALRETHSNIAAAAQWLLEEENQVKILAAESGEAPVTAEDTREQNIALLMSLGTDPSRIAAEYALEIFADELDLARAWLEDTANIEEIHRVEKERSEIHYQLQPMDVQQPHQEQAAATEDETMDVLEESADEVLHLMNLLDTSSSGKEVRALAKLLCRMEDISHILVWCTVPSSSDEKFCSIAFIEMPRLKLKLRPTKIASSGRIRLDIMDQNGWFVSDLTFGVNNRDSSKHLQRLIDATADSILIESDTKDLRIIVPNHDVYRPIVQGEPFSTLLLPDRSSLGWQQAMESRFYVYPIHSSHTFLLPPSLSSTLYLILISLLSRKYDVAMELIAGCNVDVKFTDEEKWVFDQISKTLDDRHPNACACRIKLTLGVVYSDNKIPWQLKNELYDYIAAVDHVDATCRLTLEEEKEALTHCHERLPLLTLRTMYCEEVSEDKTSSFDFKLTRNRVGGQPWMKLRLFGKSYLEEHAKKISTVRYNRPKCSTSVGSASLVDEEEAGKLLWNCAVVGDEVSGSNRGLGFLFLYECIQNQLLIRFGGDDCSITFGDLMTRFLHLKLSRWGRETVEDGEEECAPSLGIAHLALMLAHPADSWSSVPRDQESVSMMSRGANLFSRSTQDTLLKGFFEFSNAEFQAKLQSVEHLSQTIPPLKSQFAELHERAEVLVTVNAPPTKRQQTFGASNSSLSSRNFPAGLRNLINPEFPLESINVPQFITFCDPESVVSEGLPFDLTSHPAAQTVAAKDLIRRLGEDIAANARAVNDGKEAYISGVTPLDLCRTSADGVLDRLGQLTTLCERLRNEDRIRVTGWIVGIEESANELDRRNAAGNEALCRFLLNRRVGKFPAVTFDFLTSLLASQSFEPDFRSRNPFFTGDLSPLIDRVLAILVLCNRIVHLNRTTQATQSLVRALMELRSKTESDAEYQVQVKQTLQASKDLADTLVSKRYFMKQSSDKENWSFDPRFLVFEYVFDLLLRHRQVQMIDSFMSSLQSGKSRVQQMIMGAGKTTVVGPLLTFILADKTHLVTHVMPTALLEQSRQVLRGRFSNVVLRKKVFTFEFDRSVADDPALAVKLFEKLNRARLQGDVVCASPESIKSLMLKVVELLHSLEESSDVIDHSMVGVSQNIRRIRRILEDRSDMADELHRIIRLWQDGVLIMDEVDVLLHPLRSELNFPIGNKFPIDLAANRWELPIFLIDAVLGKPEASEAHQSNVLVRELHSVLADGYAAHALQRFPHLVLLDAEFYQTRMMPILIQIAMEWLKKHFSVGKMEVGVDIIQQYLQCSRAELHTNQSLREQVESGLSDSSIKLLNLARDWLQTILPHVLSKINRVSYGLLRGDRQNQALAAGGGANSQSRLLLAVPFVGKDVPSRSSEFAHPDVLIGLTILAYRYEGIRVSDLVRIVSQMKQDFSRQLGPRDQRPASAMFREWVASGLALSQKENSANKNGAGVLPLPLFQLQDSAQVSRLHFLVSKLSDVVYYYVRQHVFPSCMNFQRLKISACGHELGGSSLFASRIGFSGTPSNLLPMDLGECYYEPRSDGSIFHALTSDRIVSIERKINWTARSLLLDIARADPPYHALIDTGALITGFENEEVAAFLLSNLPTSMEGVVYLDAADRQMILLRDHNAPMPLVQCGLHASKRFTFYDQVHTTGMDIKQCVNARAVVTLGKDMTFRDYAQGAYRMRGIETGQAIHLFMIPEVENRIRHEIALAQSENLMEKAKDLSSFLLLVPAWLLINSMRMESMQLVQLSLQELHNTWRKRALLSLLDEMTDATSGGKPANASRLRRFIGGVPDKQWLRSCVDKFRVEISFAIESAVPTKRELKDVVSALVEKHHDFLQSAGEKQRVEEVRSRLSHSSTNHLSEDGSEHGDMRLTAEVVHENEAEAEEEAEEEAEQEEQKMSSFTRDDEHPIPWSPELLTNAPVLDNNVEDGTFYLFSQFQAHTECPKLEFPSQLLVSGNFFRKRWVGLGERRVKNVGLVMEWSPLLSQDIMRKLVHHLFMQLMTDQPGIAPNEAAVKALSEAAKLADAKPNEVPAGVRTEVATIIEAAPVFLVTLSLAEGETIRRMIHTNHPAFKVASVQLRTCEGELVESSSFVSRWKLDNVAASPKDKVVAIGTQCLRFFNNEMYYAPQELELLLEGLHAVPITLRHEFFECILRLRRRERHLWGDTPLAKVFTKKDEWHLLRARARLQQFQQSLKEKKRKIHLAVALRRHDENNDGRLTAEEILKCFESFQLGFSSADLTEIIGLIADVSLHEAAGGIPMETIGAAFNMTKQNMHDELVKEDQRLALAQNAAVATWMCPVCTFVNEGNPDICGACSEPSPLKMDGDKSRHAQQPQGWRCGNCTFINQPDDTACAICELGMDGQRAVPRGKWICAGEQGGCTFFNPTSTFYCEAMKISMESERMFNEIEEELPPSPSSREMRSRVSSRVMSPSANSNAGGATRLSVKDQLYSLECKVQSHEDTIQKMMSIHQADKTLLMSKIEEITERMGEELHKLRIDYQKKLNTASEEIERINKCLNVQRGHITTLQEQCQSLHKHVVQVDDDVTKLAAEVLGE</sequence>
<dbReference type="InterPro" id="IPR015940">
    <property type="entry name" value="UBA"/>
</dbReference>
<keyword evidence="7" id="KW-0378">Hydrolase</keyword>
<keyword evidence="6" id="KW-0833">Ubl conjugation pathway</keyword>
<dbReference type="SUPFAM" id="SSF52540">
    <property type="entry name" value="P-loop containing nucleoside triphosphate hydrolases"/>
    <property type="match status" value="1"/>
</dbReference>